<feature type="compositionally biased region" description="Low complexity" evidence="5">
    <location>
        <begin position="525"/>
        <end position="538"/>
    </location>
</feature>
<evidence type="ECO:0000313" key="8">
    <source>
        <dbReference type="EMBL" id="GAA5511135.1"/>
    </source>
</evidence>
<evidence type="ECO:0000256" key="3">
    <source>
        <dbReference type="ARBA" id="ARBA00023004"/>
    </source>
</evidence>
<feature type="domain" description="Cytochrome c" evidence="7">
    <location>
        <begin position="450"/>
        <end position="649"/>
    </location>
</feature>
<name>A0ABP9W2U8_9BACT</name>
<evidence type="ECO:0000256" key="6">
    <source>
        <dbReference type="SAM" id="Phobius"/>
    </source>
</evidence>
<gene>
    <name evidence="8" type="ORF">Rcae01_06648</name>
</gene>
<feature type="region of interest" description="Disordered" evidence="5">
    <location>
        <begin position="1"/>
        <end position="25"/>
    </location>
</feature>
<sequence>MDRKSEGMIAAGDDTSGQREKKKKSFFWGEERKRDGTNHALTSVATNHKYLHWLALKCELHLRTNFVLVLMPDIAAPLFHFSFRILPRARLMAIKHQNSWGGMLLAGLLIVPLVTPSATIAQDTAAGRELFEREWAFVDHFPSFTPFESTRRVPQRRNRGHDPWGQDRGMGRGPRPAPFEDNRGRNSMRLADGQEFPADGLRPLYNAVSCAACHPGGGAAGVNHNVTLISVDPEPAFLDPSADRRGRGAARSSITDLFPALGSGNTLSFNAIVHDHSTRPGYDAIRQRLSVGVPNGIPPEWFSPPQRTLAAITEQPVVAGRYGAIDYYLSQRNSPPLYGMGDIEKVSMKRLKAISLNQPRSSGGVISGRVAGKYGWRGQVNTLSDFVTGACASELGLNVADIARQADDPADPRYFSLAPDISTTEVADLTSYVAELPAPPKQVLSPEARKRARRGEQVFKSIGCAACHIADLPPARGIYSDLLLHDLGTALQDPFPAPAEQPINQNVAATTSPYSNRYGRVETPSYRTRASTNRSRSAPRVNSRLGPQGSAQTMATNYAGQPQMARGDFSKNDLASGHQFSSDILQREWKTPPLWGVADSAPYLHDGRAETLSDAIKWHGGEAEESKQNFNQLKEDQQELLLAFLESLKAPLD</sequence>
<evidence type="ECO:0000259" key="7">
    <source>
        <dbReference type="PROSITE" id="PS51007"/>
    </source>
</evidence>
<keyword evidence="6" id="KW-1133">Transmembrane helix</keyword>
<keyword evidence="9" id="KW-1185">Reference proteome</keyword>
<evidence type="ECO:0000256" key="4">
    <source>
        <dbReference type="PROSITE-ProRule" id="PRU00433"/>
    </source>
</evidence>
<dbReference type="SUPFAM" id="SSF46626">
    <property type="entry name" value="Cytochrome c"/>
    <property type="match status" value="2"/>
</dbReference>
<evidence type="ECO:0000256" key="2">
    <source>
        <dbReference type="ARBA" id="ARBA00022723"/>
    </source>
</evidence>
<feature type="region of interest" description="Disordered" evidence="5">
    <location>
        <begin position="515"/>
        <end position="553"/>
    </location>
</feature>
<organism evidence="8 9">
    <name type="scientific">Novipirellula caenicola</name>
    <dbReference type="NCBI Taxonomy" id="1536901"/>
    <lineage>
        <taxon>Bacteria</taxon>
        <taxon>Pseudomonadati</taxon>
        <taxon>Planctomycetota</taxon>
        <taxon>Planctomycetia</taxon>
        <taxon>Pirellulales</taxon>
        <taxon>Pirellulaceae</taxon>
        <taxon>Novipirellula</taxon>
    </lineage>
</organism>
<dbReference type="Gene3D" id="1.10.760.10">
    <property type="entry name" value="Cytochrome c-like domain"/>
    <property type="match status" value="1"/>
</dbReference>
<dbReference type="InterPro" id="IPR036909">
    <property type="entry name" value="Cyt_c-like_dom_sf"/>
</dbReference>
<dbReference type="Proteomes" id="UP001416858">
    <property type="component" value="Unassembled WGS sequence"/>
</dbReference>
<comment type="caution">
    <text evidence="8">The sequence shown here is derived from an EMBL/GenBank/DDBJ whole genome shotgun (WGS) entry which is preliminary data.</text>
</comment>
<feature type="region of interest" description="Disordered" evidence="5">
    <location>
        <begin position="149"/>
        <end position="186"/>
    </location>
</feature>
<dbReference type="Pfam" id="PF06537">
    <property type="entry name" value="DHOR"/>
    <property type="match status" value="1"/>
</dbReference>
<proteinExistence type="predicted"/>
<evidence type="ECO:0000313" key="9">
    <source>
        <dbReference type="Proteomes" id="UP001416858"/>
    </source>
</evidence>
<keyword evidence="3 4" id="KW-0408">Iron</keyword>
<keyword evidence="1 4" id="KW-0349">Heme</keyword>
<dbReference type="EMBL" id="BAABRO010000037">
    <property type="protein sequence ID" value="GAA5511135.1"/>
    <property type="molecule type" value="Genomic_DNA"/>
</dbReference>
<protein>
    <recommendedName>
        <fullName evidence="7">Cytochrome c domain-containing protein</fullName>
    </recommendedName>
</protein>
<feature type="transmembrane region" description="Helical" evidence="6">
    <location>
        <begin position="98"/>
        <end position="115"/>
    </location>
</feature>
<evidence type="ECO:0000256" key="1">
    <source>
        <dbReference type="ARBA" id="ARBA00022617"/>
    </source>
</evidence>
<dbReference type="PANTHER" id="PTHR30600:SF4">
    <property type="entry name" value="CYTOCHROME C DOMAIN-CONTAINING PROTEIN"/>
    <property type="match status" value="1"/>
</dbReference>
<keyword evidence="6" id="KW-0472">Membrane</keyword>
<accession>A0ABP9W2U8</accession>
<dbReference type="PROSITE" id="PS51007">
    <property type="entry name" value="CYTC"/>
    <property type="match status" value="1"/>
</dbReference>
<reference evidence="8 9" key="1">
    <citation type="submission" date="2024-02" db="EMBL/GenBank/DDBJ databases">
        <title>Rhodopirellula caenicola NBRC 110016.</title>
        <authorList>
            <person name="Ichikawa N."/>
            <person name="Katano-Makiyama Y."/>
            <person name="Hidaka K."/>
        </authorList>
    </citation>
    <scope>NUCLEOTIDE SEQUENCE [LARGE SCALE GENOMIC DNA]</scope>
    <source>
        <strain evidence="8 9">NBRC 110016</strain>
    </source>
</reference>
<dbReference type="InterPro" id="IPR009056">
    <property type="entry name" value="Cyt_c-like_dom"/>
</dbReference>
<keyword evidence="2 4" id="KW-0479">Metal-binding</keyword>
<evidence type="ECO:0000256" key="5">
    <source>
        <dbReference type="SAM" id="MobiDB-lite"/>
    </source>
</evidence>
<dbReference type="InterPro" id="IPR010538">
    <property type="entry name" value="DHOR"/>
</dbReference>
<dbReference type="PANTHER" id="PTHR30600">
    <property type="entry name" value="CYTOCHROME C PEROXIDASE-RELATED"/>
    <property type="match status" value="1"/>
</dbReference>
<keyword evidence="6" id="KW-0812">Transmembrane</keyword>
<dbReference type="InterPro" id="IPR051395">
    <property type="entry name" value="Cytochrome_c_Peroxidase/MauG"/>
</dbReference>